<keyword evidence="4" id="KW-1185">Reference proteome</keyword>
<protein>
    <submittedName>
        <fullName evidence="3">Uncharacterized protein</fullName>
    </submittedName>
</protein>
<dbReference type="AlphaFoldDB" id="A0A7T6Z962"/>
<keyword evidence="2" id="KW-0472">Membrane</keyword>
<feature type="compositionally biased region" description="Polar residues" evidence="1">
    <location>
        <begin position="57"/>
        <end position="69"/>
    </location>
</feature>
<evidence type="ECO:0000313" key="3">
    <source>
        <dbReference type="EMBL" id="QQK78701.1"/>
    </source>
</evidence>
<proteinExistence type="predicted"/>
<evidence type="ECO:0000313" key="4">
    <source>
        <dbReference type="Proteomes" id="UP000595349"/>
    </source>
</evidence>
<dbReference type="EMBL" id="CP054706">
    <property type="protein sequence ID" value="QQK78701.1"/>
    <property type="molecule type" value="Genomic_DNA"/>
</dbReference>
<feature type="transmembrane region" description="Helical" evidence="2">
    <location>
        <begin position="6"/>
        <end position="39"/>
    </location>
</feature>
<keyword evidence="2" id="KW-1133">Transmembrane helix</keyword>
<evidence type="ECO:0000256" key="1">
    <source>
        <dbReference type="SAM" id="MobiDB-lite"/>
    </source>
</evidence>
<sequence>MFTGSSIIIFSILSFIGAAGGLIIGGLLGIAGGILIAAWNGSVPKKDDYDEMEEGSQDISSASPHTVNG</sequence>
<dbReference type="Proteomes" id="UP000595349">
    <property type="component" value="Chromosome"/>
</dbReference>
<dbReference type="KEGG" id="scib:HUG20_01485"/>
<keyword evidence="2" id="KW-0812">Transmembrane</keyword>
<gene>
    <name evidence="3" type="ORF">HUG20_01485</name>
</gene>
<reference evidence="3 4" key="1">
    <citation type="submission" date="2020-06" db="EMBL/GenBank/DDBJ databases">
        <title>Genomic analysis of Salicibibacter sp. NKC21-4.</title>
        <authorList>
            <person name="Oh Y.J."/>
        </authorList>
    </citation>
    <scope>NUCLEOTIDE SEQUENCE [LARGE SCALE GENOMIC DNA]</scope>
    <source>
        <strain evidence="3 4">NKC21-4</strain>
    </source>
</reference>
<organism evidence="3 4">
    <name type="scientific">Salicibibacter cibi</name>
    <dbReference type="NCBI Taxonomy" id="2743001"/>
    <lineage>
        <taxon>Bacteria</taxon>
        <taxon>Bacillati</taxon>
        <taxon>Bacillota</taxon>
        <taxon>Bacilli</taxon>
        <taxon>Bacillales</taxon>
        <taxon>Bacillaceae</taxon>
        <taxon>Salicibibacter</taxon>
    </lineage>
</organism>
<evidence type="ECO:0000256" key="2">
    <source>
        <dbReference type="SAM" id="Phobius"/>
    </source>
</evidence>
<accession>A0A7T6Z962</accession>
<feature type="region of interest" description="Disordered" evidence="1">
    <location>
        <begin position="47"/>
        <end position="69"/>
    </location>
</feature>
<name>A0A7T6Z962_9BACI</name>